<sequence>MSGYKYEPRINRTHFKKQQAASVVISSGNLRCRIGGGPCSYLLINTVQFTCLLNATMLPGKRGTEPNGEYDRADEPAGRHRPISPRCDCDNSPVGLTNELARESGSLQLELLLTLLSPDYPDDMGTSRKLSTFCIIIRNENQQSLDSVPCRTGAKDSSEEEDQNVSGKIVVA</sequence>
<name>A0A0V0SAV7_9BILA</name>
<feature type="region of interest" description="Disordered" evidence="1">
    <location>
        <begin position="146"/>
        <end position="172"/>
    </location>
</feature>
<dbReference type="EMBL" id="JYDL01000021">
    <property type="protein sequence ID" value="KRX23848.1"/>
    <property type="molecule type" value="Genomic_DNA"/>
</dbReference>
<evidence type="ECO:0000256" key="1">
    <source>
        <dbReference type="SAM" id="MobiDB-lite"/>
    </source>
</evidence>
<dbReference type="Proteomes" id="UP000054630">
    <property type="component" value="Unassembled WGS sequence"/>
</dbReference>
<gene>
    <name evidence="2" type="ORF">T07_9758</name>
</gene>
<reference evidence="2 3" key="1">
    <citation type="submission" date="2015-01" db="EMBL/GenBank/DDBJ databases">
        <title>Evolution of Trichinella species and genotypes.</title>
        <authorList>
            <person name="Korhonen P.K."/>
            <person name="Edoardo P."/>
            <person name="Giuseppe L.R."/>
            <person name="Gasser R.B."/>
        </authorList>
    </citation>
    <scope>NUCLEOTIDE SEQUENCE [LARGE SCALE GENOMIC DNA]</scope>
    <source>
        <strain evidence="2">ISS37</strain>
    </source>
</reference>
<dbReference type="AlphaFoldDB" id="A0A0V0SAV7"/>
<accession>A0A0V0SAV7</accession>
<protein>
    <submittedName>
        <fullName evidence="2">Uncharacterized protein</fullName>
    </submittedName>
</protein>
<organism evidence="2 3">
    <name type="scientific">Trichinella nelsoni</name>
    <dbReference type="NCBI Taxonomy" id="6336"/>
    <lineage>
        <taxon>Eukaryota</taxon>
        <taxon>Metazoa</taxon>
        <taxon>Ecdysozoa</taxon>
        <taxon>Nematoda</taxon>
        <taxon>Enoplea</taxon>
        <taxon>Dorylaimia</taxon>
        <taxon>Trichinellida</taxon>
        <taxon>Trichinellidae</taxon>
        <taxon>Trichinella</taxon>
    </lineage>
</organism>
<evidence type="ECO:0000313" key="2">
    <source>
        <dbReference type="EMBL" id="KRX23848.1"/>
    </source>
</evidence>
<dbReference type="OrthoDB" id="10631847at2759"/>
<proteinExistence type="predicted"/>
<feature type="region of interest" description="Disordered" evidence="1">
    <location>
        <begin position="62"/>
        <end position="86"/>
    </location>
</feature>
<feature type="compositionally biased region" description="Basic and acidic residues" evidence="1">
    <location>
        <begin position="69"/>
        <end position="78"/>
    </location>
</feature>
<evidence type="ECO:0000313" key="3">
    <source>
        <dbReference type="Proteomes" id="UP000054630"/>
    </source>
</evidence>
<comment type="caution">
    <text evidence="2">The sequence shown here is derived from an EMBL/GenBank/DDBJ whole genome shotgun (WGS) entry which is preliminary data.</text>
</comment>
<keyword evidence="3" id="KW-1185">Reference proteome</keyword>